<dbReference type="Gramene" id="PNT64519">
    <property type="protein sequence ID" value="PNT64519"/>
    <property type="gene ID" value="BRADI_4g29747v3"/>
</dbReference>
<gene>
    <name evidence="2" type="ORF">BRADI_4g29747v3</name>
</gene>
<dbReference type="InParanoid" id="A0A2K2CR68"/>
<feature type="compositionally biased region" description="Pro residues" evidence="1">
    <location>
        <begin position="78"/>
        <end position="92"/>
    </location>
</feature>
<feature type="non-terminal residue" evidence="2">
    <location>
        <position position="1"/>
    </location>
</feature>
<dbReference type="EnsemblPlants" id="PNT64519">
    <property type="protein sequence ID" value="PNT64519"/>
    <property type="gene ID" value="BRADI_4g29747v3"/>
</dbReference>
<organism evidence="2">
    <name type="scientific">Brachypodium distachyon</name>
    <name type="common">Purple false brome</name>
    <name type="synonym">Trachynia distachya</name>
    <dbReference type="NCBI Taxonomy" id="15368"/>
    <lineage>
        <taxon>Eukaryota</taxon>
        <taxon>Viridiplantae</taxon>
        <taxon>Streptophyta</taxon>
        <taxon>Embryophyta</taxon>
        <taxon>Tracheophyta</taxon>
        <taxon>Spermatophyta</taxon>
        <taxon>Magnoliopsida</taxon>
        <taxon>Liliopsida</taxon>
        <taxon>Poales</taxon>
        <taxon>Poaceae</taxon>
        <taxon>BOP clade</taxon>
        <taxon>Pooideae</taxon>
        <taxon>Stipodae</taxon>
        <taxon>Brachypodieae</taxon>
        <taxon>Brachypodium</taxon>
    </lineage>
</organism>
<reference evidence="2 3" key="1">
    <citation type="journal article" date="2010" name="Nature">
        <title>Genome sequencing and analysis of the model grass Brachypodium distachyon.</title>
        <authorList>
            <consortium name="International Brachypodium Initiative"/>
        </authorList>
    </citation>
    <scope>NUCLEOTIDE SEQUENCE [LARGE SCALE GENOMIC DNA]</scope>
    <source>
        <strain evidence="2 3">Bd21</strain>
    </source>
</reference>
<dbReference type="EMBL" id="CM000883">
    <property type="protein sequence ID" value="PNT64519.1"/>
    <property type="molecule type" value="Genomic_DNA"/>
</dbReference>
<dbReference type="AlphaFoldDB" id="A0A2K2CR68"/>
<feature type="region of interest" description="Disordered" evidence="1">
    <location>
        <begin position="34"/>
        <end position="103"/>
    </location>
</feature>
<evidence type="ECO:0000313" key="2">
    <source>
        <dbReference type="EMBL" id="PNT64519.1"/>
    </source>
</evidence>
<evidence type="ECO:0000313" key="4">
    <source>
        <dbReference type="Proteomes" id="UP000008810"/>
    </source>
</evidence>
<name>A0A2K2CR68_BRADI</name>
<protein>
    <submittedName>
        <fullName evidence="2 3">Uncharacterized protein</fullName>
    </submittedName>
</protein>
<proteinExistence type="predicted"/>
<evidence type="ECO:0000313" key="3">
    <source>
        <dbReference type="EnsemblPlants" id="PNT64519"/>
    </source>
</evidence>
<accession>A0A2K2CR68</accession>
<feature type="region of interest" description="Disordered" evidence="1">
    <location>
        <begin position="122"/>
        <end position="156"/>
    </location>
</feature>
<reference evidence="3" key="3">
    <citation type="submission" date="2018-08" db="UniProtKB">
        <authorList>
            <consortium name="EnsemblPlants"/>
        </authorList>
    </citation>
    <scope>IDENTIFICATION</scope>
    <source>
        <strain evidence="3">cv. Bd21</strain>
    </source>
</reference>
<keyword evidence="4" id="KW-1185">Reference proteome</keyword>
<sequence>RDLDAREGAGIDAADGERDLAGVPALLVVEDVLGRAGPGGVGSLQRRPRRYRSPARVSLSLSRNHHRHPSLLHRPRASPSPPAGRCPPPPAAPAQNPAAGTSLRNPAVVFSPESRRRWLFSQRAAPPPPSPSPQTERRPSSVPSDRALPSSFPSVARRPPLPFLRCKGNQTGGCSDCSHPPRLDPACCSPAAMQPATCSKSKHALCDPAHGAVAGSHERRCWKFWVVSPISLRFPVVPLTVPEADESDAGDILRLIPPHVVCLYVVDAVSASIQQGVACVHGKP</sequence>
<evidence type="ECO:0000256" key="1">
    <source>
        <dbReference type="SAM" id="MobiDB-lite"/>
    </source>
</evidence>
<dbReference type="Proteomes" id="UP000008810">
    <property type="component" value="Chromosome 4"/>
</dbReference>
<reference evidence="2" key="2">
    <citation type="submission" date="2017-06" db="EMBL/GenBank/DDBJ databases">
        <title>WGS assembly of Brachypodium distachyon.</title>
        <authorList>
            <consortium name="The International Brachypodium Initiative"/>
            <person name="Lucas S."/>
            <person name="Harmon-Smith M."/>
            <person name="Lail K."/>
            <person name="Tice H."/>
            <person name="Grimwood J."/>
            <person name="Bruce D."/>
            <person name="Barry K."/>
            <person name="Shu S."/>
            <person name="Lindquist E."/>
            <person name="Wang M."/>
            <person name="Pitluck S."/>
            <person name="Vogel J.P."/>
            <person name="Garvin D.F."/>
            <person name="Mockler T.C."/>
            <person name="Schmutz J."/>
            <person name="Rokhsar D."/>
            <person name="Bevan M.W."/>
        </authorList>
    </citation>
    <scope>NUCLEOTIDE SEQUENCE</scope>
    <source>
        <strain evidence="2">Bd21</strain>
    </source>
</reference>
<feature type="compositionally biased region" description="Basic residues" evidence="1">
    <location>
        <begin position="63"/>
        <end position="76"/>
    </location>
</feature>